<dbReference type="Pfam" id="PF16326">
    <property type="entry name" value="ABC_tran_CTD"/>
    <property type="match status" value="1"/>
</dbReference>
<evidence type="ECO:0000256" key="2">
    <source>
        <dbReference type="ARBA" id="ARBA00022737"/>
    </source>
</evidence>
<dbReference type="PANTHER" id="PTHR19211">
    <property type="entry name" value="ATP-BINDING TRANSPORT PROTEIN-RELATED"/>
    <property type="match status" value="1"/>
</dbReference>
<dbReference type="PROSITE" id="PS00211">
    <property type="entry name" value="ABC_TRANSPORTER_1"/>
    <property type="match status" value="2"/>
</dbReference>
<evidence type="ECO:0000256" key="4">
    <source>
        <dbReference type="ARBA" id="ARBA00022840"/>
    </source>
</evidence>
<dbReference type="Gene3D" id="3.40.50.300">
    <property type="entry name" value="P-loop containing nucleotide triphosphate hydrolases"/>
    <property type="match status" value="2"/>
</dbReference>
<gene>
    <name evidence="8" type="ORF">EV666_102270</name>
</gene>
<dbReference type="FunFam" id="3.40.50.300:FF:000011">
    <property type="entry name" value="Putative ABC transporter ATP-binding component"/>
    <property type="match status" value="1"/>
</dbReference>
<feature type="compositionally biased region" description="Basic and acidic residues" evidence="6">
    <location>
        <begin position="535"/>
        <end position="547"/>
    </location>
</feature>
<evidence type="ECO:0000313" key="9">
    <source>
        <dbReference type="Proteomes" id="UP000294881"/>
    </source>
</evidence>
<dbReference type="InterPro" id="IPR003439">
    <property type="entry name" value="ABC_transporter-like_ATP-bd"/>
</dbReference>
<comment type="caution">
    <text evidence="8">The sequence shown here is derived from an EMBL/GenBank/DDBJ whole genome shotgun (WGS) entry which is preliminary data.</text>
</comment>
<dbReference type="AlphaFoldDB" id="A0A4R2GW80"/>
<dbReference type="RefSeq" id="WP_132003595.1">
    <property type="nucleotide sequence ID" value="NZ_JBHUNN010000002.1"/>
</dbReference>
<evidence type="ECO:0000259" key="7">
    <source>
        <dbReference type="PROSITE" id="PS50893"/>
    </source>
</evidence>
<reference evidence="8 9" key="1">
    <citation type="submission" date="2019-03" db="EMBL/GenBank/DDBJ databases">
        <title>Genomic Encyclopedia of Type Strains, Phase IV (KMG-IV): sequencing the most valuable type-strain genomes for metagenomic binning, comparative biology and taxonomic classification.</title>
        <authorList>
            <person name="Goeker M."/>
        </authorList>
    </citation>
    <scope>NUCLEOTIDE SEQUENCE [LARGE SCALE GENOMIC DNA]</scope>
    <source>
        <strain evidence="8 9">DSM 22958</strain>
    </source>
</reference>
<dbReference type="SUPFAM" id="SSF52540">
    <property type="entry name" value="P-loop containing nucleoside triphosphate hydrolases"/>
    <property type="match status" value="2"/>
</dbReference>
<dbReference type="PANTHER" id="PTHR19211:SF14">
    <property type="entry name" value="ATP-BINDING CASSETTE SUB-FAMILY F MEMBER 1"/>
    <property type="match status" value="1"/>
</dbReference>
<name>A0A4R2GW80_9HYPH</name>
<dbReference type="GO" id="GO:0005524">
    <property type="term" value="F:ATP binding"/>
    <property type="evidence" value="ECO:0007669"/>
    <property type="project" value="UniProtKB-KW"/>
</dbReference>
<dbReference type="Proteomes" id="UP000294881">
    <property type="component" value="Unassembled WGS sequence"/>
</dbReference>
<keyword evidence="9" id="KW-1185">Reference proteome</keyword>
<dbReference type="InterPro" id="IPR003593">
    <property type="entry name" value="AAA+_ATPase"/>
</dbReference>
<feature type="domain" description="ABC transporter" evidence="7">
    <location>
        <begin position="2"/>
        <end position="243"/>
    </location>
</feature>
<dbReference type="EMBL" id="SLWL01000002">
    <property type="protein sequence ID" value="TCO15291.1"/>
    <property type="molecule type" value="Genomic_DNA"/>
</dbReference>
<dbReference type="InterPro" id="IPR017871">
    <property type="entry name" value="ABC_transporter-like_CS"/>
</dbReference>
<dbReference type="CDD" id="cd03221">
    <property type="entry name" value="ABCF_EF-3"/>
    <property type="match status" value="2"/>
</dbReference>
<dbReference type="Pfam" id="PF12848">
    <property type="entry name" value="ABC_tran_Xtn"/>
    <property type="match status" value="1"/>
</dbReference>
<evidence type="ECO:0000256" key="6">
    <source>
        <dbReference type="SAM" id="MobiDB-lite"/>
    </source>
</evidence>
<dbReference type="GO" id="GO:0003677">
    <property type="term" value="F:DNA binding"/>
    <property type="evidence" value="ECO:0007669"/>
    <property type="project" value="InterPro"/>
</dbReference>
<accession>A0A4R2GW80</accession>
<evidence type="ECO:0000256" key="5">
    <source>
        <dbReference type="SAM" id="Coils"/>
    </source>
</evidence>
<dbReference type="InterPro" id="IPR050611">
    <property type="entry name" value="ABCF"/>
</dbReference>
<proteinExistence type="inferred from homology"/>
<keyword evidence="2" id="KW-0677">Repeat</keyword>
<keyword evidence="3" id="KW-0547">Nucleotide-binding</keyword>
<organism evidence="8 9">
    <name type="scientific">Camelimonas lactis</name>
    <dbReference type="NCBI Taxonomy" id="659006"/>
    <lineage>
        <taxon>Bacteria</taxon>
        <taxon>Pseudomonadati</taxon>
        <taxon>Pseudomonadota</taxon>
        <taxon>Alphaproteobacteria</taxon>
        <taxon>Hyphomicrobiales</taxon>
        <taxon>Chelatococcaceae</taxon>
        <taxon>Camelimonas</taxon>
    </lineage>
</organism>
<dbReference type="InterPro" id="IPR037118">
    <property type="entry name" value="Val-tRNA_synth_C_sf"/>
</dbReference>
<dbReference type="InterPro" id="IPR027417">
    <property type="entry name" value="P-loop_NTPase"/>
</dbReference>
<keyword evidence="5" id="KW-0175">Coiled coil</keyword>
<evidence type="ECO:0000256" key="1">
    <source>
        <dbReference type="ARBA" id="ARBA00005417"/>
    </source>
</evidence>
<dbReference type="InterPro" id="IPR032524">
    <property type="entry name" value="ABC_tran_C"/>
</dbReference>
<feature type="domain" description="ABC transporter" evidence="7">
    <location>
        <begin position="311"/>
        <end position="525"/>
    </location>
</feature>
<dbReference type="Pfam" id="PF00005">
    <property type="entry name" value="ABC_tran"/>
    <property type="match status" value="2"/>
</dbReference>
<evidence type="ECO:0000256" key="3">
    <source>
        <dbReference type="ARBA" id="ARBA00022741"/>
    </source>
</evidence>
<dbReference type="InterPro" id="IPR032781">
    <property type="entry name" value="ABC_tran_Xtn"/>
</dbReference>
<feature type="coiled-coil region" evidence="5">
    <location>
        <begin position="556"/>
        <end position="610"/>
    </location>
</feature>
<evidence type="ECO:0000313" key="8">
    <source>
        <dbReference type="EMBL" id="TCO15291.1"/>
    </source>
</evidence>
<dbReference type="OrthoDB" id="9808609at2"/>
<dbReference type="PROSITE" id="PS50893">
    <property type="entry name" value="ABC_TRANSPORTER_2"/>
    <property type="match status" value="2"/>
</dbReference>
<dbReference type="Gene3D" id="1.10.287.380">
    <property type="entry name" value="Valyl-tRNA synthetase, C-terminal domain"/>
    <property type="match status" value="1"/>
</dbReference>
<comment type="similarity">
    <text evidence="1">Belongs to the ABC transporter superfamily.</text>
</comment>
<protein>
    <submittedName>
        <fullName evidence="8">ATP-binding cassette subfamily F protein 3</fullName>
    </submittedName>
</protein>
<dbReference type="SMART" id="SM00382">
    <property type="entry name" value="AAA"/>
    <property type="match status" value="2"/>
</dbReference>
<feature type="region of interest" description="Disordered" evidence="6">
    <location>
        <begin position="521"/>
        <end position="551"/>
    </location>
</feature>
<dbReference type="GO" id="GO:0016887">
    <property type="term" value="F:ATP hydrolysis activity"/>
    <property type="evidence" value="ECO:0007669"/>
    <property type="project" value="InterPro"/>
</dbReference>
<keyword evidence="4 8" id="KW-0067">ATP-binding</keyword>
<sequence>MLTISDLTYRLGPRILFDSASAAIPDGARVGFVGRNGAGKSTLFRLLTGEISSESGAFSLPRHRRIGAVAQEAPSGPEPLVEVVLAADTERAALLREAETTTDPMRRAEIETRLVDIDAHSAPARAAAILHGLGFDAEAQLRPCSSFSGGWRMRVALAAVLFAEPDLLLLDEPTNYLDIEGTLWLYDFLGRYPHTALVISHDRELLDEAVDHILHLDRGKLTLYRGGYTSFDRQRREKMAQNNALRARQENERKHMQAFVDRFRAKATKARQAQSRLKRLEKMEPIAAMTDEAVLPFSLPGPERPLSPPIIAMEGVAAGYGERVVLKNLNLSIAPDDRIALLGQNGNGKSTFAKLLAGSLQPLSGAMARSGKLETAFFAQHQLDVLRINDTPFQHVAVLMPGAPEAKIRARAAQMGFPGQKADTPVSSLSGGERARLTMGLAAFHGPHLLILDEPTNHLDIDSRQALMEAINDYPGAVVLVSHDRFLVEACVDRLWLVANGSVKPFDGDLDDYRALVLGGADAGKPRADNQGNEQAERRRQAAERRQAQAPLRKRLEALEARIEKLTTAVNKVDAALAEGDAFAKNPAKAAELAKMRADAAEAIATAEEEWLEISSQLESGG</sequence>